<gene>
    <name evidence="11" type="ORF">HMH06_09190</name>
</gene>
<evidence type="ECO:0000256" key="2">
    <source>
        <dbReference type="ARBA" id="ARBA00022435"/>
    </source>
</evidence>
<dbReference type="GO" id="GO:0004450">
    <property type="term" value="F:isocitrate dehydrogenase (NADP+) activity"/>
    <property type="evidence" value="ECO:0007669"/>
    <property type="project" value="UniProtKB-EC"/>
</dbReference>
<dbReference type="PANTHER" id="PTHR36999:SF1">
    <property type="entry name" value="ISOCITRATE DEHYDROGENASE (NADP(+))"/>
    <property type="match status" value="1"/>
</dbReference>
<evidence type="ECO:0000256" key="10">
    <source>
        <dbReference type="PIRNR" id="PIRNR009407"/>
    </source>
</evidence>
<evidence type="ECO:0000256" key="1">
    <source>
        <dbReference type="ARBA" id="ARBA00001946"/>
    </source>
</evidence>
<comment type="catalytic activity">
    <reaction evidence="8 10">
        <text>D-threo-isocitrate + NADP(+) = 2-oxoglutarate + CO2 + NADPH</text>
        <dbReference type="Rhea" id="RHEA:19629"/>
        <dbReference type="ChEBI" id="CHEBI:15562"/>
        <dbReference type="ChEBI" id="CHEBI:16526"/>
        <dbReference type="ChEBI" id="CHEBI:16810"/>
        <dbReference type="ChEBI" id="CHEBI:57783"/>
        <dbReference type="ChEBI" id="CHEBI:58349"/>
        <dbReference type="EC" id="1.1.1.42"/>
    </reaction>
</comment>
<dbReference type="EC" id="1.1.1.42" evidence="10"/>
<comment type="similarity">
    <text evidence="9 10">Belongs to the monomeric-type IDH family.</text>
</comment>
<comment type="caution">
    <text evidence="11">The sequence shown here is derived from an EMBL/GenBank/DDBJ whole genome shotgun (WGS) entry which is preliminary data.</text>
</comment>
<evidence type="ECO:0000313" key="11">
    <source>
        <dbReference type="EMBL" id="NOJ75999.1"/>
    </source>
</evidence>
<protein>
    <recommendedName>
        <fullName evidence="10">Isocitrate dehydrogenase [NADP]</fullName>
        <ecNumber evidence="10">1.1.1.42</ecNumber>
    </recommendedName>
    <alternativeName>
        <fullName evidence="10">Oxalosuccinate decarboxylase</fullName>
    </alternativeName>
</protein>
<dbReference type="NCBIfam" id="TIGR00178">
    <property type="entry name" value="monomer_idh"/>
    <property type="match status" value="1"/>
</dbReference>
<proteinExistence type="inferred from homology"/>
<dbReference type="EMBL" id="JABFOQ010000020">
    <property type="protein sequence ID" value="NOJ75999.1"/>
    <property type="molecule type" value="Genomic_DNA"/>
</dbReference>
<keyword evidence="2 10" id="KW-0329">Glyoxylate bypass</keyword>
<dbReference type="RefSeq" id="WP_171623293.1">
    <property type="nucleotide sequence ID" value="NZ_JABFOQ010000020.1"/>
</dbReference>
<evidence type="ECO:0000256" key="3">
    <source>
        <dbReference type="ARBA" id="ARBA00022532"/>
    </source>
</evidence>
<keyword evidence="12" id="KW-1185">Reference proteome</keyword>
<evidence type="ECO:0000256" key="9">
    <source>
        <dbReference type="ARBA" id="ARBA00046318"/>
    </source>
</evidence>
<evidence type="ECO:0000256" key="8">
    <source>
        <dbReference type="ARBA" id="ARBA00023554"/>
    </source>
</evidence>
<dbReference type="PIRSF" id="PIRSF009407">
    <property type="entry name" value="IDH_monmr"/>
    <property type="match status" value="1"/>
</dbReference>
<dbReference type="PANTHER" id="PTHR36999">
    <property type="entry name" value="ISOCITRATE DEHYDROGENASE [NADP]"/>
    <property type="match status" value="1"/>
</dbReference>
<evidence type="ECO:0000256" key="4">
    <source>
        <dbReference type="ARBA" id="ARBA00022723"/>
    </source>
</evidence>
<name>A0ABX1WMX3_9FLAO</name>
<comment type="cofactor">
    <cofactor evidence="1">
        <name>Mg(2+)</name>
        <dbReference type="ChEBI" id="CHEBI:18420"/>
    </cofactor>
</comment>
<reference evidence="11 12" key="1">
    <citation type="submission" date="2020-05" db="EMBL/GenBank/DDBJ databases">
        <title>Tigecycline resistant gene in Empedobacter stercoris.</title>
        <authorList>
            <person name="Chen Y."/>
            <person name="Cheng Y."/>
            <person name="Zhou K."/>
        </authorList>
    </citation>
    <scope>NUCLEOTIDE SEQUENCE [LARGE SCALE GENOMIC DNA]</scope>
    <source>
        <strain evidence="11 12">ES202</strain>
    </source>
</reference>
<dbReference type="Pfam" id="PF03971">
    <property type="entry name" value="IDH"/>
    <property type="match status" value="1"/>
</dbReference>
<accession>A0ABX1WMX3</accession>
<evidence type="ECO:0000256" key="7">
    <source>
        <dbReference type="ARBA" id="ARBA00023002"/>
    </source>
</evidence>
<dbReference type="InterPro" id="IPR004436">
    <property type="entry name" value="Isocitrate_DH_NADP_mono"/>
</dbReference>
<evidence type="ECO:0000313" key="12">
    <source>
        <dbReference type="Proteomes" id="UP000580344"/>
    </source>
</evidence>
<keyword evidence="3 10" id="KW-0816">Tricarboxylic acid cycle</keyword>
<keyword evidence="4" id="KW-0479">Metal-binding</keyword>
<keyword evidence="5" id="KW-0460">Magnesium</keyword>
<dbReference type="Proteomes" id="UP000580344">
    <property type="component" value="Unassembled WGS sequence"/>
</dbReference>
<keyword evidence="7 10" id="KW-0560">Oxidoreductase</keyword>
<keyword evidence="6 10" id="KW-0521">NADP</keyword>
<dbReference type="SUPFAM" id="SSF53659">
    <property type="entry name" value="Isocitrate/Isopropylmalate dehydrogenase-like"/>
    <property type="match status" value="1"/>
</dbReference>
<sequence length="736" mass="80049">MSKIHYTLTDEAPMLATHSFLPIVKGFTKTADITIEVPDISLAGRILANFPEFLKEEQRVPDALAELGALATTPEANIIKLPNISASVPQLDEAIAELQAKGFAVPNYPAEPKSEEEKAIKAKYGKVLGSAVNPVLREGNSDRRAPKAVKNYAKVNPHKMGAWAKDSKTEVAYMTSGDFYGTENSTTLENATDYTIKFYGEDGSVQELKAAAPLKAGEVIDSSVMNLNSLKSFVQEAIQEAKEKNVLLSAHLKATMMKISDPVIFGAIVETFFKDVFVKYAETFKALDINPNNGLADLFEKIKGHAQEAEIKAAIEADLANGPRVAMVNSDKGITNFHVPSDIIVDASMAALVRNGGKMWNKDGAEEDTVAIIPDRSYAGFYEAVVEDMKENGALDPTKIGTVPNVGLMAQKAEEYGSHDKTFQAPANGTIKIEDANGNTLLEQKVEATDIFRMCQTKDAPIQDWVKLAVNRSRLSDTPAIFWLDKERAHDQQIIKKVEKYLADHDTTGLDIRIMDVKDAMKETLSRAREGKDTISVSGNVLRDYLTDLFPILELGTSAKMLSIVPLMNGGGLFETGAGGSAPKHIEQFVEEGYLRWDSLGEFLALQASLEHLSQTQGNAKAQTLADALDEANAKFLATDKSPGRKLGTIDNRGSHFYLAMYWAEALANQTKDADLAAKFAPVATAMQENEAKINEELIGAQGKPQDIGGYYKADFVQTTAAMRPSATLNAIVDGI</sequence>
<organism evidence="11 12">
    <name type="scientific">Empedobacter stercoris</name>
    <dbReference type="NCBI Taxonomy" id="1628248"/>
    <lineage>
        <taxon>Bacteria</taxon>
        <taxon>Pseudomonadati</taxon>
        <taxon>Bacteroidota</taxon>
        <taxon>Flavobacteriia</taxon>
        <taxon>Flavobacteriales</taxon>
        <taxon>Weeksellaceae</taxon>
        <taxon>Empedobacter</taxon>
    </lineage>
</organism>
<evidence type="ECO:0000256" key="5">
    <source>
        <dbReference type="ARBA" id="ARBA00022842"/>
    </source>
</evidence>
<dbReference type="Gene3D" id="3.40.718.10">
    <property type="entry name" value="Isopropylmalate Dehydrogenase"/>
    <property type="match status" value="2"/>
</dbReference>
<evidence type="ECO:0000256" key="6">
    <source>
        <dbReference type="ARBA" id="ARBA00022857"/>
    </source>
</evidence>